<sequence length="272" mass="28354">MVAGVATYVLTGSASGIGAATKKRLESDGHRVIGVDLRDADVNVDLSTRDGRSEAIAKVTELADGGIDGFVPFAGLAAATGRPAHLLIAVNYFGAIELLEGLRPLLADRENASAVLISSNSTTTQPNWPLELAEACLAGDEVGANTVASTYGDFAALQAYPATKAALAYYARTKSAEYIAEGIRLNAIAPGLIDTPMTQEGRKDPLTGEGMEQFLNTIPAGRGGRPEEVAALVAFLLSPEAGYFVGSVVFVDGGIDAALRGKDWPKAWELNM</sequence>
<evidence type="ECO:0000313" key="4">
    <source>
        <dbReference type="Proteomes" id="UP000182227"/>
    </source>
</evidence>
<evidence type="ECO:0000256" key="1">
    <source>
        <dbReference type="ARBA" id="ARBA00006484"/>
    </source>
</evidence>
<evidence type="ECO:0000256" key="2">
    <source>
        <dbReference type="ARBA" id="ARBA00023002"/>
    </source>
</evidence>
<reference evidence="3 4" key="1">
    <citation type="submission" date="2015-03" db="EMBL/GenBank/DDBJ databases">
        <authorList>
            <person name="Murphy D."/>
        </authorList>
    </citation>
    <scope>NUCLEOTIDE SEQUENCE [LARGE SCALE GENOMIC DNA]</scope>
    <source>
        <strain evidence="3 4">D16</strain>
    </source>
</reference>
<protein>
    <submittedName>
        <fullName evidence="3">NAD-dependent epimerase/dehydratase</fullName>
    </submittedName>
</protein>
<dbReference type="PANTHER" id="PTHR43477:SF1">
    <property type="entry name" value="DIHYDROANTICAPSIN 7-DEHYDROGENASE"/>
    <property type="match status" value="1"/>
</dbReference>
<dbReference type="Proteomes" id="UP000182227">
    <property type="component" value="Unassembled WGS sequence"/>
</dbReference>
<dbReference type="EMBL" id="CTEF01000001">
    <property type="protein sequence ID" value="CQD04828.1"/>
    <property type="molecule type" value="Genomic_DNA"/>
</dbReference>
<dbReference type="Pfam" id="PF13561">
    <property type="entry name" value="adh_short_C2"/>
    <property type="match status" value="1"/>
</dbReference>
<proteinExistence type="inferred from homology"/>
<dbReference type="PRINTS" id="PR00081">
    <property type="entry name" value="GDHRDH"/>
</dbReference>
<dbReference type="PANTHER" id="PTHR43477">
    <property type="entry name" value="DIHYDROANTICAPSIN 7-DEHYDROGENASE"/>
    <property type="match status" value="1"/>
</dbReference>
<dbReference type="Pfam" id="PF00106">
    <property type="entry name" value="adh_short"/>
    <property type="match status" value="1"/>
</dbReference>
<dbReference type="Gene3D" id="3.40.50.720">
    <property type="entry name" value="NAD(P)-binding Rossmann-like Domain"/>
    <property type="match status" value="1"/>
</dbReference>
<evidence type="ECO:0000313" key="3">
    <source>
        <dbReference type="EMBL" id="CQD04828.1"/>
    </source>
</evidence>
<dbReference type="SUPFAM" id="SSF51735">
    <property type="entry name" value="NAD(P)-binding Rossmann-fold domains"/>
    <property type="match status" value="1"/>
</dbReference>
<name>A0A0U1D252_9MYCO</name>
<dbReference type="InterPro" id="IPR002347">
    <property type="entry name" value="SDR_fam"/>
</dbReference>
<dbReference type="AlphaFoldDB" id="A0A0U1D252"/>
<dbReference type="GO" id="GO:0016491">
    <property type="term" value="F:oxidoreductase activity"/>
    <property type="evidence" value="ECO:0007669"/>
    <property type="project" value="UniProtKB-KW"/>
</dbReference>
<gene>
    <name evidence="3" type="ORF">BN970_00836</name>
</gene>
<dbReference type="InterPro" id="IPR036291">
    <property type="entry name" value="NAD(P)-bd_dom_sf"/>
</dbReference>
<organism evidence="3 4">
    <name type="scientific">Mycolicibacterium conceptionense</name>
    <dbReference type="NCBI Taxonomy" id="451644"/>
    <lineage>
        <taxon>Bacteria</taxon>
        <taxon>Bacillati</taxon>
        <taxon>Actinomycetota</taxon>
        <taxon>Actinomycetes</taxon>
        <taxon>Mycobacteriales</taxon>
        <taxon>Mycobacteriaceae</taxon>
        <taxon>Mycolicibacterium</taxon>
    </lineage>
</organism>
<comment type="similarity">
    <text evidence="1">Belongs to the short-chain dehydrogenases/reductases (SDR) family.</text>
</comment>
<keyword evidence="2" id="KW-0560">Oxidoreductase</keyword>
<accession>A0A0U1D252</accession>
<dbReference type="InterPro" id="IPR051122">
    <property type="entry name" value="SDR_DHRS6-like"/>
</dbReference>